<keyword evidence="12" id="KW-0206">Cytoskeleton</keyword>
<evidence type="ECO:0000256" key="8">
    <source>
        <dbReference type="ARBA" id="ARBA00022618"/>
    </source>
</evidence>
<feature type="compositionally biased region" description="Basic residues" evidence="16">
    <location>
        <begin position="267"/>
        <end position="276"/>
    </location>
</feature>
<dbReference type="GO" id="GO:0000281">
    <property type="term" value="P:mitotic cytokinesis"/>
    <property type="evidence" value="ECO:0007669"/>
    <property type="project" value="TreeGrafter"/>
</dbReference>
<evidence type="ECO:0000256" key="15">
    <source>
        <dbReference type="ARBA" id="ARBA00023328"/>
    </source>
</evidence>
<feature type="region of interest" description="Disordered" evidence="16">
    <location>
        <begin position="463"/>
        <end position="522"/>
    </location>
</feature>
<dbReference type="Gene3D" id="1.20.5.3600">
    <property type="match status" value="1"/>
</dbReference>
<dbReference type="InterPro" id="IPR005635">
    <property type="entry name" value="Inner_centromere_prot_ARK-bd"/>
</dbReference>
<evidence type="ECO:0000256" key="2">
    <source>
        <dbReference type="ARBA" id="ARBA00004186"/>
    </source>
</evidence>
<keyword evidence="9" id="KW-0493">Microtubule</keyword>
<feature type="region of interest" description="Disordered" evidence="16">
    <location>
        <begin position="426"/>
        <end position="448"/>
    </location>
</feature>
<feature type="domain" description="Inner centromere protein ARK-binding" evidence="17">
    <location>
        <begin position="717"/>
        <end position="773"/>
    </location>
</feature>
<dbReference type="PANTHER" id="PTHR13142">
    <property type="entry name" value="INNER CENTROMERE PROTEIN"/>
    <property type="match status" value="1"/>
</dbReference>
<gene>
    <name evidence="20 21" type="primary">LOC110086188</name>
</gene>
<evidence type="ECO:0000256" key="1">
    <source>
        <dbReference type="ARBA" id="ARBA00004123"/>
    </source>
</evidence>
<dbReference type="AlphaFoldDB" id="A0A6J0URM6"/>
<dbReference type="RefSeq" id="XP_020662638.2">
    <property type="nucleotide sequence ID" value="XM_020806979.2"/>
</dbReference>
<feature type="region of interest" description="Disordered" evidence="16">
    <location>
        <begin position="251"/>
        <end position="276"/>
    </location>
</feature>
<protein>
    <submittedName>
        <fullName evidence="20 21">Inner centromere protein-like isoform X1</fullName>
    </submittedName>
</protein>
<dbReference type="GO" id="GO:0051310">
    <property type="term" value="P:metaphase chromosome alignment"/>
    <property type="evidence" value="ECO:0007669"/>
    <property type="project" value="TreeGrafter"/>
</dbReference>
<dbReference type="GeneID" id="110086188"/>
<reference evidence="19 20" key="1">
    <citation type="submission" date="2025-05" db="UniProtKB">
        <authorList>
            <consortium name="RefSeq"/>
        </authorList>
    </citation>
    <scope>NUCLEOTIDE SEQUENCE [LARGE SCALE GENOMIC DNA]</scope>
</reference>
<feature type="compositionally biased region" description="Basic and acidic residues" evidence="16">
    <location>
        <begin position="72"/>
        <end position="82"/>
    </location>
</feature>
<feature type="compositionally biased region" description="Polar residues" evidence="16">
    <location>
        <begin position="384"/>
        <end position="407"/>
    </location>
</feature>
<evidence type="ECO:0000256" key="13">
    <source>
        <dbReference type="ARBA" id="ARBA00023242"/>
    </source>
</evidence>
<evidence type="ECO:0000256" key="12">
    <source>
        <dbReference type="ARBA" id="ARBA00023212"/>
    </source>
</evidence>
<keyword evidence="10" id="KW-0498">Mitosis</keyword>
<dbReference type="GO" id="GO:0051257">
    <property type="term" value="P:meiotic spindle midzone assembly"/>
    <property type="evidence" value="ECO:0007669"/>
    <property type="project" value="TreeGrafter"/>
</dbReference>
<feature type="compositionally biased region" description="Basic and acidic residues" evidence="16">
    <location>
        <begin position="199"/>
        <end position="211"/>
    </location>
</feature>
<feature type="region of interest" description="Disordered" evidence="16">
    <location>
        <begin position="787"/>
        <end position="810"/>
    </location>
</feature>
<keyword evidence="13" id="KW-0539">Nucleus</keyword>
<evidence type="ECO:0000256" key="7">
    <source>
        <dbReference type="ARBA" id="ARBA00022490"/>
    </source>
</evidence>
<dbReference type="PANTHER" id="PTHR13142:SF3">
    <property type="entry name" value="INNER CENTROMERE PROTEIN ARK-BINDING DOMAIN-CONTAINING PROTEIN"/>
    <property type="match status" value="1"/>
</dbReference>
<feature type="domain" description="Chromosome passenger complex (CPC) protein INCENP N-terminal" evidence="18">
    <location>
        <begin position="6"/>
        <end position="40"/>
    </location>
</feature>
<evidence type="ECO:0000256" key="16">
    <source>
        <dbReference type="SAM" id="MobiDB-lite"/>
    </source>
</evidence>
<evidence type="ECO:0000313" key="21">
    <source>
        <dbReference type="RefSeq" id="XP_072841667.1"/>
    </source>
</evidence>
<feature type="region of interest" description="Disordered" evidence="16">
    <location>
        <begin position="618"/>
        <end position="637"/>
    </location>
</feature>
<evidence type="ECO:0000256" key="4">
    <source>
        <dbReference type="ARBA" id="ARBA00004629"/>
    </source>
</evidence>
<feature type="compositionally biased region" description="Basic and acidic residues" evidence="16">
    <location>
        <begin position="537"/>
        <end position="571"/>
    </location>
</feature>
<feature type="region of interest" description="Disordered" evidence="16">
    <location>
        <begin position="537"/>
        <end position="580"/>
    </location>
</feature>
<comment type="similarity">
    <text evidence="5">Belongs to the INCENP family.</text>
</comment>
<evidence type="ECO:0000313" key="19">
    <source>
        <dbReference type="Proteomes" id="UP001652642"/>
    </source>
</evidence>
<keyword evidence="7" id="KW-0963">Cytoplasm</keyword>
<keyword evidence="6" id="KW-0158">Chromosome</keyword>
<evidence type="ECO:0000256" key="14">
    <source>
        <dbReference type="ARBA" id="ARBA00023306"/>
    </source>
</evidence>
<evidence type="ECO:0000313" key="20">
    <source>
        <dbReference type="RefSeq" id="XP_020662638.2"/>
    </source>
</evidence>
<dbReference type="Pfam" id="PF03941">
    <property type="entry name" value="INCENP_ARK-bind"/>
    <property type="match status" value="1"/>
</dbReference>
<feature type="compositionally biased region" description="Polar residues" evidence="16">
    <location>
        <begin position="687"/>
        <end position="696"/>
    </location>
</feature>
<dbReference type="GO" id="GO:0005874">
    <property type="term" value="C:microtubule"/>
    <property type="evidence" value="ECO:0007669"/>
    <property type="project" value="UniProtKB-KW"/>
</dbReference>
<evidence type="ECO:0000256" key="6">
    <source>
        <dbReference type="ARBA" id="ARBA00022454"/>
    </source>
</evidence>
<dbReference type="InterPro" id="IPR022006">
    <property type="entry name" value="INCENP_N"/>
</dbReference>
<keyword evidence="19" id="KW-1185">Reference proteome</keyword>
<keyword evidence="11" id="KW-0995">Kinetochore</keyword>
<evidence type="ECO:0000256" key="10">
    <source>
        <dbReference type="ARBA" id="ARBA00022776"/>
    </source>
</evidence>
<feature type="compositionally biased region" description="Basic residues" evidence="16">
    <location>
        <begin position="60"/>
        <end position="71"/>
    </location>
</feature>
<dbReference type="RefSeq" id="XP_072841667.1">
    <property type="nucleotide sequence ID" value="XM_072985566.1"/>
</dbReference>
<feature type="region of interest" description="Disordered" evidence="16">
    <location>
        <begin position="346"/>
        <end position="407"/>
    </location>
</feature>
<evidence type="ECO:0000259" key="17">
    <source>
        <dbReference type="Pfam" id="PF03941"/>
    </source>
</evidence>
<dbReference type="Pfam" id="PF12178">
    <property type="entry name" value="INCENP_N"/>
    <property type="match status" value="1"/>
</dbReference>
<feature type="region of interest" description="Disordered" evidence="16">
    <location>
        <begin position="49"/>
        <end position="112"/>
    </location>
</feature>
<evidence type="ECO:0000256" key="9">
    <source>
        <dbReference type="ARBA" id="ARBA00022701"/>
    </source>
</evidence>
<evidence type="ECO:0000256" key="5">
    <source>
        <dbReference type="ARBA" id="ARBA00010042"/>
    </source>
</evidence>
<proteinExistence type="inferred from homology"/>
<comment type="subcellular location">
    <subcellularLocation>
        <location evidence="4">Chromosome</location>
        <location evidence="4">Centromere</location>
        <location evidence="4">Kinetochore</location>
    </subcellularLocation>
    <subcellularLocation>
        <location evidence="2">Cytoplasm</location>
        <location evidence="2">Cytoskeleton</location>
        <location evidence="2">Spindle</location>
    </subcellularLocation>
    <subcellularLocation>
        <location evidence="3">Midbody</location>
    </subcellularLocation>
    <subcellularLocation>
        <location evidence="1">Nucleus</location>
    </subcellularLocation>
</comment>
<feature type="compositionally biased region" description="Basic and acidic residues" evidence="16">
    <location>
        <begin position="653"/>
        <end position="667"/>
    </location>
</feature>
<keyword evidence="15" id="KW-0137">Centromere</keyword>
<keyword evidence="8" id="KW-0132">Cell division</keyword>
<dbReference type="GO" id="GO:0005634">
    <property type="term" value="C:nucleus"/>
    <property type="evidence" value="ECO:0007669"/>
    <property type="project" value="UniProtKB-SubCell"/>
</dbReference>
<feature type="compositionally biased region" description="Polar residues" evidence="16">
    <location>
        <begin position="92"/>
        <end position="101"/>
    </location>
</feature>
<evidence type="ECO:0000259" key="18">
    <source>
        <dbReference type="Pfam" id="PF12178"/>
    </source>
</evidence>
<dbReference type="Proteomes" id="UP001652642">
    <property type="component" value="Chromosome 1"/>
</dbReference>
<dbReference type="Gene3D" id="6.10.250.2990">
    <property type="match status" value="1"/>
</dbReference>
<feature type="region of interest" description="Disordered" evidence="16">
    <location>
        <begin position="183"/>
        <end position="223"/>
    </location>
</feature>
<sequence>MAEAKGPTHLLDVCHQKLSEFLFNAEHKCLVWLREIEEEALKMFDSNFSTEPELMPKTPSQRKHRKKKRSSFFKDENKELTRKRLSKRRSGVKTTSFQRFSPNKEEQENLSVRPAESMCHFMTSTAKEISEAQCGKTAMDQGEVNTACEQNNKWKEERGEEEMKGFSELFTGHLINGAEMTKTTGTAGSSVLPLSDPTDPAKTEEDADSHRLRGTSTPKTLLVEKPRCGEDEMLAQKLVNSLVTEGDISQDLMDRSGTPVGAPSGRHPPKRSHKTGRISLADKYSLCNKRKSTVRKSVSRAIAKKKAAQDSSSTCSRVSSRSSIEVFMEDDTINHGLLLNAESGEISNTPQKVPSGLDSPSLIISPPQDEIQQEGKCSKEEPKTQNTDVGSEDSAQNIGTHDLQNSWRRSCKQNYGQALNELPTVQQVQDEKSSHSSHKATSSPASKIMRPFKNFFQSMQKNQLLKPSGSPACNSVKRGTPSRPATKGDFVEKERQRLESLRKKQEAEQQRKEKVEEEKRRRLEEIKIKREERLRKAVQARERVEQMEEEKKKRMEKSEKLREEKMTEEKIKKKKSLKKMGEVEARKQKLLQVEGERKPHEQLEKWRTVGEIRKMLEHNSVKQEKRHHGQQEKERLVRPLELAVVTEEEENFKEEQNPVRMELQKEEATSMQTASAVSKWLNITAQKSPVGSSGQANPEEMKDISSPKVNVNDYGMDLNSDDSTDDESQPRKPIPSWANGLQLNEAVTYQYYNPPDVNRLFGLIPSPKLEDIFYKNKPRYFKRTSSAVWQSPPLPGSKTALRASNSMKKY</sequence>
<accession>A0A6J0URM6</accession>
<feature type="compositionally biased region" description="Basic and acidic residues" evidence="16">
    <location>
        <begin position="489"/>
        <end position="522"/>
    </location>
</feature>
<feature type="region of interest" description="Disordered" evidence="16">
    <location>
        <begin position="647"/>
        <end position="667"/>
    </location>
</feature>
<keyword evidence="14" id="KW-0131">Cell cycle</keyword>
<evidence type="ECO:0000256" key="11">
    <source>
        <dbReference type="ARBA" id="ARBA00022838"/>
    </source>
</evidence>
<feature type="region of interest" description="Disordered" evidence="16">
    <location>
        <begin position="687"/>
        <end position="739"/>
    </location>
</feature>
<dbReference type="GO" id="GO:1990385">
    <property type="term" value="C:meiotic spindle midzone"/>
    <property type="evidence" value="ECO:0007669"/>
    <property type="project" value="TreeGrafter"/>
</dbReference>
<dbReference type="GO" id="GO:0030496">
    <property type="term" value="C:midbody"/>
    <property type="evidence" value="ECO:0007669"/>
    <property type="project" value="UniProtKB-SubCell"/>
</dbReference>
<name>A0A6J0URM6_9SAUR</name>
<dbReference type="GO" id="GO:0032133">
    <property type="term" value="C:chromosome passenger complex"/>
    <property type="evidence" value="ECO:0007669"/>
    <property type="project" value="TreeGrafter"/>
</dbReference>
<evidence type="ECO:0000256" key="3">
    <source>
        <dbReference type="ARBA" id="ARBA00004214"/>
    </source>
</evidence>
<dbReference type="GO" id="GO:0000776">
    <property type="term" value="C:kinetochore"/>
    <property type="evidence" value="ECO:0007669"/>
    <property type="project" value="UniProtKB-KW"/>
</dbReference>
<organism evidence="19 20">
    <name type="scientific">Pogona vitticeps</name>
    <name type="common">central bearded dragon</name>
    <dbReference type="NCBI Taxonomy" id="103695"/>
    <lineage>
        <taxon>Eukaryota</taxon>
        <taxon>Metazoa</taxon>
        <taxon>Chordata</taxon>
        <taxon>Craniata</taxon>
        <taxon>Vertebrata</taxon>
        <taxon>Euteleostomi</taxon>
        <taxon>Lepidosauria</taxon>
        <taxon>Squamata</taxon>
        <taxon>Bifurcata</taxon>
        <taxon>Unidentata</taxon>
        <taxon>Episquamata</taxon>
        <taxon>Toxicofera</taxon>
        <taxon>Iguania</taxon>
        <taxon>Acrodonta</taxon>
        <taxon>Agamidae</taxon>
        <taxon>Amphibolurinae</taxon>
        <taxon>Pogona</taxon>
    </lineage>
</organism>